<evidence type="ECO:0000256" key="7">
    <source>
        <dbReference type="SAM" id="MobiDB-lite"/>
    </source>
</evidence>
<organism evidence="12">
    <name type="scientific">Phaffia rhodozyma</name>
    <name type="common">Yeast</name>
    <name type="synonym">Xanthophyllomyces dendrorhous</name>
    <dbReference type="NCBI Taxonomy" id="264483"/>
    <lineage>
        <taxon>Eukaryota</taxon>
        <taxon>Fungi</taxon>
        <taxon>Dikarya</taxon>
        <taxon>Basidiomycota</taxon>
        <taxon>Agaricomycotina</taxon>
        <taxon>Tremellomycetes</taxon>
        <taxon>Cystofilobasidiales</taxon>
        <taxon>Mrakiaceae</taxon>
        <taxon>Phaffia</taxon>
    </lineage>
</organism>
<evidence type="ECO:0000256" key="4">
    <source>
        <dbReference type="ARBA" id="ARBA00022692"/>
    </source>
</evidence>
<feature type="region of interest" description="Disordered" evidence="7">
    <location>
        <begin position="957"/>
        <end position="1007"/>
    </location>
</feature>
<dbReference type="Pfam" id="PF02714">
    <property type="entry name" value="RSN1_7TM"/>
    <property type="match status" value="1"/>
</dbReference>
<dbReference type="GO" id="GO:0005886">
    <property type="term" value="C:plasma membrane"/>
    <property type="evidence" value="ECO:0007669"/>
    <property type="project" value="TreeGrafter"/>
</dbReference>
<dbReference type="InterPro" id="IPR003864">
    <property type="entry name" value="CSC1/OSCA1-like_7TM"/>
</dbReference>
<dbReference type="Pfam" id="PF13967">
    <property type="entry name" value="RSN1_TM"/>
    <property type="match status" value="1"/>
</dbReference>
<evidence type="ECO:0000256" key="2">
    <source>
        <dbReference type="ARBA" id="ARBA00007779"/>
    </source>
</evidence>
<feature type="transmembrane region" description="Helical" evidence="8">
    <location>
        <begin position="20"/>
        <end position="42"/>
    </location>
</feature>
<feature type="region of interest" description="Disordered" evidence="7">
    <location>
        <begin position="326"/>
        <end position="348"/>
    </location>
</feature>
<feature type="domain" description="CSC1/OSCA1-like cytosolic" evidence="11">
    <location>
        <begin position="202"/>
        <end position="322"/>
    </location>
</feature>
<feature type="transmembrane region" description="Helical" evidence="8">
    <location>
        <begin position="717"/>
        <end position="735"/>
    </location>
</feature>
<dbReference type="InterPro" id="IPR045122">
    <property type="entry name" value="Csc1-like"/>
</dbReference>
<feature type="transmembrane region" description="Helical" evidence="8">
    <location>
        <begin position="156"/>
        <end position="180"/>
    </location>
</feature>
<keyword evidence="4 8" id="KW-0812">Transmembrane</keyword>
<feature type="transmembrane region" description="Helical" evidence="8">
    <location>
        <begin position="516"/>
        <end position="544"/>
    </location>
</feature>
<dbReference type="InterPro" id="IPR032880">
    <property type="entry name" value="CSC1/OSCA1-like_N"/>
</dbReference>
<dbReference type="EMBL" id="LN483345">
    <property type="protein sequence ID" value="CDZ98717.1"/>
    <property type="molecule type" value="Genomic_DNA"/>
</dbReference>
<feature type="transmembrane region" description="Helical" evidence="8">
    <location>
        <begin position="425"/>
        <end position="458"/>
    </location>
</feature>
<feature type="compositionally biased region" description="Polar residues" evidence="7">
    <location>
        <begin position="338"/>
        <end position="348"/>
    </location>
</feature>
<feature type="region of interest" description="Disordered" evidence="7">
    <location>
        <begin position="896"/>
        <end position="925"/>
    </location>
</feature>
<feature type="compositionally biased region" description="Basic residues" evidence="7">
    <location>
        <begin position="326"/>
        <end position="336"/>
    </location>
</feature>
<dbReference type="InterPro" id="IPR027815">
    <property type="entry name" value="CSC1/OSCA1-like_cyt"/>
</dbReference>
<sequence length="1007" mass="113808">MDELIMVSSGNKYTQVSVKAVISQIALMSGISLATLVAFSFFRPRERKVYAPKVKYRSTDEDELPPPALDSGFFSWLKPLITKDDLDLVDTIGVDAVAFLQFLSLLRWFFLSVSILVCAVLLPINYMYSPSNLATISRLTISGLGTQTDNPRYNSYILFVHVGATYLITFLMLFFCWFYWKKMMSVRQAWFMSKKFQRSIQSRSLMIVNIKKEYQSDEGLKALIMQLRGGNEKLASNIQSAMIGRNLKEYPEMIEDYNDTVRDFEEVLVKYLKGGQEGKRRPTIKRGGFLGIGAEKVDAIEFYGNKLGRLREVLDAKREDIEILKPKYKKNKKPGTHPHQNQDGSNLTQKEIAKRARNIKIPAENYGFVSMMDAAQAHAIAKGHQGSQRSLRGAELTLAPAPGDILWHNANVTPGERFNSKIVGFALLSLVCFFNTVPLAIVAAAANLVTLAAYVPFLNKWQQAGTLGDWTFSIVAGVLPPTISAGFQLLLPYFIRKLTKYQGATSRSQVDRIVLTRYYAFLVISQFFVFSLLTVFVNLGIGIAKEVEEKKSFKDIWDSYISILPSEIQSTYVLQSTYWLTFFPLRGFLVFFELAQLIKLALLSIKTFLFARTPRDIQEWTRPPYFQYSIVYANLLFLCTVGLVYAPLAPLVVASATIVFWLSHYIYKYQLLYVYSSRTESGGRMWNVAINRLLVALMFMQALIILTISLQTKSWDAFAAAPPFIITVLFKVFVLRPYGNQFHYFVPTLEASHGLLEEARHSYKQRFIHPALKDDVLFTVTVHKEQQDLVQQILAPYSSKLQREVAGVRETDLTEYNATLDTEKQVELDEGGHTAEHDGNSTFRNSFVGRPNGLERSLTEDSAFGGTGYSQFATNDGSTVELIHSAAPMADAGGWYGRHQSLPNDEPDYENPYSHPSARHQPTGSTLATLPLLDRSDHTPALESPQEEYQMAEFNFHSHPDSNNYRGDHTPPPVRSPSGYGFVPTDNQDEDDVGESYHPPGYEINYR</sequence>
<evidence type="ECO:0000256" key="8">
    <source>
        <dbReference type="SAM" id="Phobius"/>
    </source>
</evidence>
<protein>
    <submittedName>
        <fullName evidence="12">Uncharacterized conserved protein</fullName>
    </submittedName>
</protein>
<proteinExistence type="inferred from homology"/>
<feature type="domain" description="CSC1/OSCA1-like 7TM region" evidence="9">
    <location>
        <begin position="421"/>
        <end position="707"/>
    </location>
</feature>
<feature type="transmembrane region" description="Helical" evidence="8">
    <location>
        <begin position="470"/>
        <end position="495"/>
    </location>
</feature>
<name>A0A0F7SNZ1_PHARH</name>
<keyword evidence="3" id="KW-0813">Transport</keyword>
<feature type="transmembrane region" description="Helical" evidence="8">
    <location>
        <begin position="688"/>
        <end position="711"/>
    </location>
</feature>
<evidence type="ECO:0000313" key="12">
    <source>
        <dbReference type="EMBL" id="CDZ98717.1"/>
    </source>
</evidence>
<evidence type="ECO:0000256" key="3">
    <source>
        <dbReference type="ARBA" id="ARBA00022448"/>
    </source>
</evidence>
<evidence type="ECO:0000259" key="9">
    <source>
        <dbReference type="Pfam" id="PF02714"/>
    </source>
</evidence>
<dbReference type="GO" id="GO:0005227">
    <property type="term" value="F:calcium-activated cation channel activity"/>
    <property type="evidence" value="ECO:0007669"/>
    <property type="project" value="InterPro"/>
</dbReference>
<keyword evidence="6 8" id="KW-0472">Membrane</keyword>
<feature type="transmembrane region" description="Helical" evidence="8">
    <location>
        <begin position="625"/>
        <end position="645"/>
    </location>
</feature>
<keyword evidence="5 8" id="KW-1133">Transmembrane helix</keyword>
<feature type="region of interest" description="Disordered" evidence="7">
    <location>
        <begin position="832"/>
        <end position="864"/>
    </location>
</feature>
<dbReference type="Pfam" id="PF14703">
    <property type="entry name" value="PHM7_cyt"/>
    <property type="match status" value="1"/>
</dbReference>
<reference evidence="12" key="1">
    <citation type="submission" date="2014-08" db="EMBL/GenBank/DDBJ databases">
        <authorList>
            <person name="Sharma Rahul"/>
            <person name="Thines Marco"/>
        </authorList>
    </citation>
    <scope>NUCLEOTIDE SEQUENCE</scope>
</reference>
<dbReference type="PANTHER" id="PTHR13018:SF149">
    <property type="entry name" value="DOMAIN PROTEIN, PUTATIVE (AFU_ORTHOLOGUE AFUA_3G11660)-RELATED"/>
    <property type="match status" value="1"/>
</dbReference>
<evidence type="ECO:0000256" key="6">
    <source>
        <dbReference type="ARBA" id="ARBA00023136"/>
    </source>
</evidence>
<feature type="transmembrane region" description="Helical" evidence="8">
    <location>
        <begin position="108"/>
        <end position="128"/>
    </location>
</feature>
<dbReference type="AlphaFoldDB" id="A0A0F7SNZ1"/>
<evidence type="ECO:0000259" key="11">
    <source>
        <dbReference type="Pfam" id="PF14703"/>
    </source>
</evidence>
<accession>A0A0F7SNZ1</accession>
<evidence type="ECO:0000259" key="10">
    <source>
        <dbReference type="Pfam" id="PF13967"/>
    </source>
</evidence>
<dbReference type="PANTHER" id="PTHR13018">
    <property type="entry name" value="PROBABLE MEMBRANE PROTEIN DUF221-RELATED"/>
    <property type="match status" value="1"/>
</dbReference>
<comment type="similarity">
    <text evidence="2">Belongs to the CSC1 (TC 1.A.17) family.</text>
</comment>
<comment type="subcellular location">
    <subcellularLocation>
        <location evidence="1">Membrane</location>
        <topology evidence="1">Multi-pass membrane protein</topology>
    </subcellularLocation>
</comment>
<feature type="transmembrane region" description="Helical" evidence="8">
    <location>
        <begin position="583"/>
        <end position="605"/>
    </location>
</feature>
<evidence type="ECO:0000256" key="5">
    <source>
        <dbReference type="ARBA" id="ARBA00022989"/>
    </source>
</evidence>
<feature type="domain" description="CSC1/OSCA1-like N-terminal transmembrane" evidence="10">
    <location>
        <begin position="21"/>
        <end position="178"/>
    </location>
</feature>
<evidence type="ECO:0000256" key="1">
    <source>
        <dbReference type="ARBA" id="ARBA00004141"/>
    </source>
</evidence>